<organism evidence="2 3">
    <name type="scientific">Schizophyllum amplum</name>
    <dbReference type="NCBI Taxonomy" id="97359"/>
    <lineage>
        <taxon>Eukaryota</taxon>
        <taxon>Fungi</taxon>
        <taxon>Dikarya</taxon>
        <taxon>Basidiomycota</taxon>
        <taxon>Agaricomycotina</taxon>
        <taxon>Agaricomycetes</taxon>
        <taxon>Agaricomycetidae</taxon>
        <taxon>Agaricales</taxon>
        <taxon>Schizophyllaceae</taxon>
        <taxon>Schizophyllum</taxon>
    </lineage>
</organism>
<dbReference type="Proteomes" id="UP000320762">
    <property type="component" value="Unassembled WGS sequence"/>
</dbReference>
<evidence type="ECO:0000313" key="2">
    <source>
        <dbReference type="EMBL" id="TRM57075.1"/>
    </source>
</evidence>
<proteinExistence type="predicted"/>
<sequence>MRQPCFTFRAEMGTAGPSASMAEAFYGKSLTSAHTTTEEAKPQGTYYVPAAAERISERYLRGAESVPEPHHADFHVLRLVGPAFPLLSTVESNAVPGREEPIDMPSSAQHQSLHPKERFAPCGKVMQKYRALAGKYDIAVEELLPYRVYHQVRCQIAHPDGLTSPCIGSSHKYTDHAALRSHVIDCAKKAVQDSDGLYTCLWPGCEIKCSSRKQLWDHLLRLQTHFCAETVQCPWCEIEANQASGYIPHLKRCKVFERYMHEREEQRESAATQAAAASGSGSQEPAVNIPSQ</sequence>
<dbReference type="AlphaFoldDB" id="A0A550BWZ7"/>
<comment type="caution">
    <text evidence="2">The sequence shown here is derived from an EMBL/GenBank/DDBJ whole genome shotgun (WGS) entry which is preliminary data.</text>
</comment>
<accession>A0A550BWZ7</accession>
<keyword evidence="3" id="KW-1185">Reference proteome</keyword>
<gene>
    <name evidence="2" type="ORF">BD626DRAFT_635148</name>
</gene>
<dbReference type="EMBL" id="VDMD01000053">
    <property type="protein sequence ID" value="TRM57075.1"/>
    <property type="molecule type" value="Genomic_DNA"/>
</dbReference>
<reference evidence="2 3" key="1">
    <citation type="journal article" date="2019" name="New Phytol.">
        <title>Comparative genomics reveals unique wood-decay strategies and fruiting body development in the Schizophyllaceae.</title>
        <authorList>
            <person name="Almasi E."/>
            <person name="Sahu N."/>
            <person name="Krizsan K."/>
            <person name="Balint B."/>
            <person name="Kovacs G.M."/>
            <person name="Kiss B."/>
            <person name="Cseklye J."/>
            <person name="Drula E."/>
            <person name="Henrissat B."/>
            <person name="Nagy I."/>
            <person name="Chovatia M."/>
            <person name="Adam C."/>
            <person name="LaButti K."/>
            <person name="Lipzen A."/>
            <person name="Riley R."/>
            <person name="Grigoriev I.V."/>
            <person name="Nagy L.G."/>
        </authorList>
    </citation>
    <scope>NUCLEOTIDE SEQUENCE [LARGE SCALE GENOMIC DNA]</scope>
    <source>
        <strain evidence="2 3">NL-1724</strain>
    </source>
</reference>
<name>A0A550BWZ7_9AGAR</name>
<feature type="region of interest" description="Disordered" evidence="1">
    <location>
        <begin position="264"/>
        <end position="292"/>
    </location>
</feature>
<evidence type="ECO:0000313" key="3">
    <source>
        <dbReference type="Proteomes" id="UP000320762"/>
    </source>
</evidence>
<evidence type="ECO:0000256" key="1">
    <source>
        <dbReference type="SAM" id="MobiDB-lite"/>
    </source>
</evidence>
<feature type="compositionally biased region" description="Low complexity" evidence="1">
    <location>
        <begin position="269"/>
        <end position="284"/>
    </location>
</feature>
<protein>
    <submittedName>
        <fullName evidence="2">Uncharacterized protein</fullName>
    </submittedName>
</protein>